<reference evidence="2" key="1">
    <citation type="submission" date="2020-10" db="EMBL/GenBank/DDBJ databases">
        <title>Chromosome-scale genome assembly of the Allis shad, Alosa alosa.</title>
        <authorList>
            <person name="Margot Z."/>
            <person name="Christophe K."/>
            <person name="Cabau C."/>
            <person name="Louis A."/>
            <person name="Berthelot C."/>
            <person name="Parey E."/>
            <person name="Roest Crollius H."/>
            <person name="Montfort J."/>
            <person name="Robinson-Rechavi M."/>
            <person name="Bucao C."/>
            <person name="Bouchez O."/>
            <person name="Gislard M."/>
            <person name="Lluch J."/>
            <person name="Milhes M."/>
            <person name="Lampietro C."/>
            <person name="Lopez Roques C."/>
            <person name="Donnadieu C."/>
            <person name="Braasch I."/>
            <person name="Desvignes T."/>
            <person name="Postlethwait J."/>
            <person name="Bobe J."/>
            <person name="Guiguen Y."/>
        </authorList>
    </citation>
    <scope>NUCLEOTIDE SEQUENCE</scope>
    <source>
        <strain evidence="2">M-15738</strain>
        <tissue evidence="2">Blood</tissue>
    </source>
</reference>
<proteinExistence type="predicted"/>
<comment type="caution">
    <text evidence="2">The sequence shown here is derived from an EMBL/GenBank/DDBJ whole genome shotgun (WGS) entry which is preliminary data.</text>
</comment>
<sequence length="95" mass="10966">MDVEKAIQTVVQTFKTSAGQDGLINKQEFCKLLRTHLRHYLTGTGYKQSEEEFWKKVMTNNPNGKMNFNNYLEFVHILVSRVRETVGGHQLQGAH</sequence>
<dbReference type="Proteomes" id="UP000823561">
    <property type="component" value="Chromosome 13"/>
</dbReference>
<dbReference type="SMART" id="SM01394">
    <property type="entry name" value="S_100"/>
    <property type="match status" value="1"/>
</dbReference>
<protein>
    <recommendedName>
        <fullName evidence="1">S100/CaBP-9k-type calcium binding subdomain domain-containing protein</fullName>
    </recommendedName>
</protein>
<dbReference type="Gene3D" id="1.10.238.10">
    <property type="entry name" value="EF-hand"/>
    <property type="match status" value="1"/>
</dbReference>
<organism evidence="2 3">
    <name type="scientific">Alosa alosa</name>
    <name type="common">allis shad</name>
    <dbReference type="NCBI Taxonomy" id="278164"/>
    <lineage>
        <taxon>Eukaryota</taxon>
        <taxon>Metazoa</taxon>
        <taxon>Chordata</taxon>
        <taxon>Craniata</taxon>
        <taxon>Vertebrata</taxon>
        <taxon>Euteleostomi</taxon>
        <taxon>Actinopterygii</taxon>
        <taxon>Neopterygii</taxon>
        <taxon>Teleostei</taxon>
        <taxon>Clupei</taxon>
        <taxon>Clupeiformes</taxon>
        <taxon>Clupeoidei</taxon>
        <taxon>Clupeidae</taxon>
        <taxon>Alosa</taxon>
    </lineage>
</organism>
<dbReference type="SUPFAM" id="SSF47473">
    <property type="entry name" value="EF-hand"/>
    <property type="match status" value="1"/>
</dbReference>
<evidence type="ECO:0000313" key="2">
    <source>
        <dbReference type="EMBL" id="KAG5270871.1"/>
    </source>
</evidence>
<accession>A0AAV6GAH9</accession>
<dbReference type="InterPro" id="IPR011992">
    <property type="entry name" value="EF-hand-dom_pair"/>
</dbReference>
<evidence type="ECO:0000259" key="1">
    <source>
        <dbReference type="SMART" id="SM01394"/>
    </source>
</evidence>
<dbReference type="Pfam" id="PF01023">
    <property type="entry name" value="S_100"/>
    <property type="match status" value="1"/>
</dbReference>
<feature type="domain" description="S100/CaBP-9k-type calcium binding subdomain" evidence="1">
    <location>
        <begin position="3"/>
        <end position="42"/>
    </location>
</feature>
<dbReference type="AlphaFoldDB" id="A0AAV6GAH9"/>
<dbReference type="EMBL" id="JADWDJ010000013">
    <property type="protein sequence ID" value="KAG5270871.1"/>
    <property type="molecule type" value="Genomic_DNA"/>
</dbReference>
<evidence type="ECO:0000313" key="3">
    <source>
        <dbReference type="Proteomes" id="UP000823561"/>
    </source>
</evidence>
<name>A0AAV6GAH9_9TELE</name>
<gene>
    <name evidence="2" type="ORF">AALO_G00173250</name>
</gene>
<dbReference type="InterPro" id="IPR013787">
    <property type="entry name" value="S100_Ca-bd_sub"/>
</dbReference>
<keyword evidence="3" id="KW-1185">Reference proteome</keyword>